<name>A0A1I7GEV6_9BURK</name>
<accession>A0A1I7GEV6</accession>
<keyword evidence="1" id="KW-0732">Signal</keyword>
<evidence type="ECO:0000313" key="2">
    <source>
        <dbReference type="EMBL" id="SFU46948.1"/>
    </source>
</evidence>
<organism evidence="2 3">
    <name type="scientific">Paenacidovorax caeni</name>
    <dbReference type="NCBI Taxonomy" id="343013"/>
    <lineage>
        <taxon>Bacteria</taxon>
        <taxon>Pseudomonadati</taxon>
        <taxon>Pseudomonadota</taxon>
        <taxon>Betaproteobacteria</taxon>
        <taxon>Burkholderiales</taxon>
        <taxon>Comamonadaceae</taxon>
        <taxon>Paenacidovorax</taxon>
    </lineage>
</organism>
<reference evidence="2 3" key="1">
    <citation type="submission" date="2016-10" db="EMBL/GenBank/DDBJ databases">
        <authorList>
            <person name="de Groot N.N."/>
        </authorList>
    </citation>
    <scope>NUCLEOTIDE SEQUENCE [LARGE SCALE GENOMIC DNA]</scope>
    <source>
        <strain evidence="2 3">R-24608</strain>
    </source>
</reference>
<gene>
    <name evidence="2" type="ORF">SAMN04489707_100565</name>
</gene>
<sequence>MPRGLLVLLMALLLALRGLLGSAMAMENVPPPAPAPMLHTANADGHAAHCHDGASTPQDDPAAAPCAACDICHTALLPALAAQASPVAAAAPRAWPGAAFASAPLAPAFKPPIA</sequence>
<proteinExistence type="predicted"/>
<feature type="chain" id="PRO_5010220717" description="DUF2946 domain-containing protein" evidence="1">
    <location>
        <begin position="26"/>
        <end position="114"/>
    </location>
</feature>
<protein>
    <recommendedName>
        <fullName evidence="4">DUF2946 domain-containing protein</fullName>
    </recommendedName>
</protein>
<evidence type="ECO:0000256" key="1">
    <source>
        <dbReference type="SAM" id="SignalP"/>
    </source>
</evidence>
<evidence type="ECO:0000313" key="3">
    <source>
        <dbReference type="Proteomes" id="UP000183656"/>
    </source>
</evidence>
<keyword evidence="3" id="KW-1185">Reference proteome</keyword>
<dbReference type="EMBL" id="FPBX01000005">
    <property type="protein sequence ID" value="SFU46948.1"/>
    <property type="molecule type" value="Genomic_DNA"/>
</dbReference>
<dbReference type="RefSeq" id="WP_054255739.1">
    <property type="nucleotide sequence ID" value="NZ_CYIG01000009.1"/>
</dbReference>
<dbReference type="STRING" id="343013.SAMN04489707_100565"/>
<evidence type="ECO:0008006" key="4">
    <source>
        <dbReference type="Google" id="ProtNLM"/>
    </source>
</evidence>
<dbReference type="AlphaFoldDB" id="A0A1I7GEV6"/>
<feature type="signal peptide" evidence="1">
    <location>
        <begin position="1"/>
        <end position="25"/>
    </location>
</feature>
<dbReference type="Proteomes" id="UP000183656">
    <property type="component" value="Unassembled WGS sequence"/>
</dbReference>